<gene>
    <name evidence="3" type="ORF">ABIF29_004337</name>
    <name evidence="2" type="ORF">JOH49_006851</name>
</gene>
<name>A0A8I2C7B3_BRAEL</name>
<organism evidence="2 4">
    <name type="scientific">Bradyrhizobium elkanii</name>
    <dbReference type="NCBI Taxonomy" id="29448"/>
    <lineage>
        <taxon>Bacteria</taxon>
        <taxon>Pseudomonadati</taxon>
        <taxon>Pseudomonadota</taxon>
        <taxon>Alphaproteobacteria</taxon>
        <taxon>Hyphomicrobiales</taxon>
        <taxon>Nitrobacteraceae</taxon>
        <taxon>Bradyrhizobium</taxon>
    </lineage>
</organism>
<evidence type="ECO:0000313" key="2">
    <source>
        <dbReference type="EMBL" id="MBP1297098.1"/>
    </source>
</evidence>
<reference evidence="2" key="1">
    <citation type="submission" date="2021-02" db="EMBL/GenBank/DDBJ databases">
        <title>Genomic Encyclopedia of Type Strains, Phase IV (KMG-V): Genome sequencing to study the core and pangenomes of soil and plant-associated prokaryotes.</title>
        <authorList>
            <person name="Whitman W."/>
        </authorList>
    </citation>
    <scope>NUCLEOTIDE SEQUENCE</scope>
    <source>
        <strain evidence="2">USDA 406</strain>
    </source>
</reference>
<reference evidence="3 5" key="2">
    <citation type="submission" date="2024-07" db="EMBL/GenBank/DDBJ databases">
        <title>Genomic Encyclopedia of Type Strains, Phase V (KMG-V): Genome sequencing to study the core and pangenomes of soil and plant-associated prokaryotes.</title>
        <authorList>
            <person name="Whitman W."/>
        </authorList>
    </citation>
    <scope>NUCLEOTIDE SEQUENCE [LARGE SCALE GENOMIC DNA]</scope>
    <source>
        <strain evidence="3 5">USDA 415</strain>
    </source>
</reference>
<dbReference type="AlphaFoldDB" id="A0A8I2C7B3"/>
<feature type="compositionally biased region" description="Basic residues" evidence="1">
    <location>
        <begin position="1"/>
        <end position="11"/>
    </location>
</feature>
<sequence>MKKKHIRKVSKNTKLTELRLERKRRRKRKAAG</sequence>
<keyword evidence="5" id="KW-1185">Reference proteome</keyword>
<dbReference type="EMBL" id="JAFICZ010000001">
    <property type="protein sequence ID" value="MBP1297098.1"/>
    <property type="molecule type" value="Genomic_DNA"/>
</dbReference>
<evidence type="ECO:0000313" key="3">
    <source>
        <dbReference type="EMBL" id="MEY9317538.1"/>
    </source>
</evidence>
<dbReference type="Proteomes" id="UP000673383">
    <property type="component" value="Unassembled WGS sequence"/>
</dbReference>
<dbReference type="EMBL" id="JBGBZA010000002">
    <property type="protein sequence ID" value="MEY9317538.1"/>
    <property type="molecule type" value="Genomic_DNA"/>
</dbReference>
<feature type="region of interest" description="Disordered" evidence="1">
    <location>
        <begin position="1"/>
        <end position="32"/>
    </location>
</feature>
<evidence type="ECO:0000313" key="5">
    <source>
        <dbReference type="Proteomes" id="UP001565471"/>
    </source>
</evidence>
<feature type="compositionally biased region" description="Basic residues" evidence="1">
    <location>
        <begin position="21"/>
        <end position="32"/>
    </location>
</feature>
<proteinExistence type="predicted"/>
<evidence type="ECO:0000313" key="4">
    <source>
        <dbReference type="Proteomes" id="UP000673383"/>
    </source>
</evidence>
<dbReference type="Proteomes" id="UP001565471">
    <property type="component" value="Unassembled WGS sequence"/>
</dbReference>
<accession>A0A8I2C7B3</accession>
<evidence type="ECO:0000256" key="1">
    <source>
        <dbReference type="SAM" id="MobiDB-lite"/>
    </source>
</evidence>
<comment type="caution">
    <text evidence="2">The sequence shown here is derived from an EMBL/GenBank/DDBJ whole genome shotgun (WGS) entry which is preliminary data.</text>
</comment>
<protein>
    <submittedName>
        <fullName evidence="2">Uncharacterized protein</fullName>
    </submittedName>
</protein>